<feature type="domain" description="Halobacterial output" evidence="2">
    <location>
        <begin position="36"/>
        <end position="112"/>
    </location>
</feature>
<comment type="caution">
    <text evidence="3">The sequence shown here is derived from an EMBL/GenBank/DDBJ whole genome shotgun (WGS) entry which is preliminary data.</text>
</comment>
<accession>A0AAE3FRX3</accession>
<dbReference type="EMBL" id="JAKRVY010000006">
    <property type="protein sequence ID" value="MCL9814193.1"/>
    <property type="molecule type" value="Genomic_DNA"/>
</dbReference>
<keyword evidence="4" id="KW-1185">Reference proteome</keyword>
<reference evidence="3 4" key="1">
    <citation type="journal article" date="2022" name="Syst. Appl. Microbiol.">
        <title>Natronocalculus amylovorans gen. nov., sp. nov., and Natranaeroarchaeum aerophilus sp. nov., dominant culturable amylolytic natronoarchaea from hypersaline soda lakes in southwestern Siberia.</title>
        <authorList>
            <person name="Sorokin D.Y."/>
            <person name="Elcheninov A.G."/>
            <person name="Khizhniak T.V."/>
            <person name="Koenen M."/>
            <person name="Bale N.J."/>
            <person name="Damste J.S.S."/>
            <person name="Kublanov I.V."/>
        </authorList>
    </citation>
    <scope>NUCLEOTIDE SEQUENCE [LARGE SCALE GENOMIC DNA]</scope>
    <source>
        <strain evidence="3 4">AArc-St1-1</strain>
    </source>
</reference>
<evidence type="ECO:0000313" key="3">
    <source>
        <dbReference type="EMBL" id="MCL9814193.1"/>
    </source>
</evidence>
<gene>
    <name evidence="3" type="ORF">AArcSt11_11070</name>
</gene>
<dbReference type="Pfam" id="PF18545">
    <property type="entry name" value="HalOD1"/>
    <property type="match status" value="1"/>
</dbReference>
<dbReference type="Proteomes" id="UP001202674">
    <property type="component" value="Unassembled WGS sequence"/>
</dbReference>
<sequence>MTKEISGGTMSDDDPPSEANTHWSQVAQRHYRPDGKRELTTVIVYAIAEAEDRSPGEIKSPPLYESVDVPAIEAAFFGPDVTENSRQGVGTVEFQYTGYLVKVRSDGWVQVYEPAEADLS</sequence>
<proteinExistence type="predicted"/>
<dbReference type="AlphaFoldDB" id="A0AAE3FRX3"/>
<dbReference type="InterPro" id="IPR040624">
    <property type="entry name" value="HalOD1"/>
</dbReference>
<feature type="region of interest" description="Disordered" evidence="1">
    <location>
        <begin position="1"/>
        <end position="31"/>
    </location>
</feature>
<protein>
    <recommendedName>
        <fullName evidence="2">Halobacterial output domain-containing protein</fullName>
    </recommendedName>
</protein>
<organism evidence="3 4">
    <name type="scientific">Natranaeroarchaeum aerophilus</name>
    <dbReference type="NCBI Taxonomy" id="2917711"/>
    <lineage>
        <taxon>Archaea</taxon>
        <taxon>Methanobacteriati</taxon>
        <taxon>Methanobacteriota</taxon>
        <taxon>Stenosarchaea group</taxon>
        <taxon>Halobacteria</taxon>
        <taxon>Halobacteriales</taxon>
        <taxon>Natronoarchaeaceae</taxon>
        <taxon>Natranaeroarchaeum</taxon>
    </lineage>
</organism>
<dbReference type="RefSeq" id="WP_250597082.1">
    <property type="nucleotide sequence ID" value="NZ_JAKRVY010000006.1"/>
</dbReference>
<evidence type="ECO:0000256" key="1">
    <source>
        <dbReference type="SAM" id="MobiDB-lite"/>
    </source>
</evidence>
<name>A0AAE3FRX3_9EURY</name>
<evidence type="ECO:0000259" key="2">
    <source>
        <dbReference type="Pfam" id="PF18545"/>
    </source>
</evidence>
<feature type="compositionally biased region" description="Polar residues" evidence="1">
    <location>
        <begin position="18"/>
        <end position="27"/>
    </location>
</feature>
<evidence type="ECO:0000313" key="4">
    <source>
        <dbReference type="Proteomes" id="UP001202674"/>
    </source>
</evidence>